<dbReference type="RefSeq" id="WP_045232724.1">
    <property type="nucleotide sequence ID" value="NZ_BBJU01000035.1"/>
</dbReference>
<organism evidence="3 4">
    <name type="scientific">Agrobacterium rubi TR3 = NBRC 13261</name>
    <dbReference type="NCBI Taxonomy" id="1368415"/>
    <lineage>
        <taxon>Bacteria</taxon>
        <taxon>Pseudomonadati</taxon>
        <taxon>Pseudomonadota</taxon>
        <taxon>Alphaproteobacteria</taxon>
        <taxon>Hyphomicrobiales</taxon>
        <taxon>Rhizobiaceae</taxon>
        <taxon>Rhizobium/Agrobacterium group</taxon>
        <taxon>Agrobacterium</taxon>
    </lineage>
</organism>
<dbReference type="eggNOG" id="COG5351">
    <property type="taxonomic scope" value="Bacteria"/>
</dbReference>
<dbReference type="EMBL" id="BBJU01000035">
    <property type="protein sequence ID" value="GAK73315.1"/>
    <property type="molecule type" value="Genomic_DNA"/>
</dbReference>
<evidence type="ECO:0000259" key="2">
    <source>
        <dbReference type="Pfam" id="PF09937"/>
    </source>
</evidence>
<evidence type="ECO:0000313" key="3">
    <source>
        <dbReference type="EMBL" id="GAK73315.1"/>
    </source>
</evidence>
<dbReference type="Proteomes" id="UP000028701">
    <property type="component" value="Unassembled WGS sequence"/>
</dbReference>
<dbReference type="OrthoDB" id="237820at2"/>
<dbReference type="InterPro" id="IPR018683">
    <property type="entry name" value="DUF2169"/>
</dbReference>
<reference evidence="3 4" key="1">
    <citation type="submission" date="2014-08" db="EMBL/GenBank/DDBJ databases">
        <title>Whole genome shotgun sequence of Rhizobium rubi NBRC 13261.</title>
        <authorList>
            <person name="Katano-Makiyama Y."/>
            <person name="Hosoyama A."/>
            <person name="Hashimoto M."/>
            <person name="Hosoyama Y."/>
            <person name="Noguchi M."/>
            <person name="Tsuchikane K."/>
            <person name="Uohara A."/>
            <person name="Ohji S."/>
            <person name="Ichikawa N."/>
            <person name="Kimura A."/>
            <person name="Yamazoe A."/>
            <person name="Fujita N."/>
        </authorList>
    </citation>
    <scope>NUCLEOTIDE SEQUENCE [LARGE SCALE GENOMIC DNA]</scope>
    <source>
        <strain evidence="3 4">NBRC 13261</strain>
    </source>
</reference>
<evidence type="ECO:0000313" key="4">
    <source>
        <dbReference type="Proteomes" id="UP000028701"/>
    </source>
</evidence>
<gene>
    <name evidence="3" type="ORF">RRU01S_35_00240</name>
</gene>
<feature type="region of interest" description="Disordered" evidence="1">
    <location>
        <begin position="146"/>
        <end position="174"/>
    </location>
</feature>
<comment type="caution">
    <text evidence="3">The sequence shown here is derived from an EMBL/GenBank/DDBJ whole genome shotgun (WGS) entry which is preliminary data.</text>
</comment>
<feature type="domain" description="DUF2169" evidence="2">
    <location>
        <begin position="21"/>
        <end position="316"/>
    </location>
</feature>
<accession>A0A081D319</accession>
<proteinExistence type="predicted"/>
<dbReference type="AlphaFoldDB" id="A0A081D319"/>
<protein>
    <recommendedName>
        <fullName evidence="2">DUF2169 domain-containing protein</fullName>
    </recommendedName>
</protein>
<name>A0A081D319_9HYPH</name>
<sequence length="356" mass="40141">MLGRNNTPFAAIGFEQAHRDGHDMGVIAVRGRYTIDEDGELALAPEQELVLVDEYEGDPHTTPLLKAADLVPFKPSTDISILGKAYAPTGHPSTEWIAGVRIGKWANAVRINGRRHWLWRAKSWRLSAPEPIDEVAMDYRNAAGDLSWDQNDDPEVPQNPIGIKRPPREGNENDDALPVALIDSLDDDYSDIFASKTPKGFSPVPPFWRLRQQYAGTYDDAWVAERHPQLPEDFDYRFYQSAHPDMIYPGYLAGDEFIELARVTPGGGTLRFSLPGVQPTALYRWRDGREVRVLLNLDGLHIDLRQTPYQVDITWRSWLPICPNFLRIELTVDELNAMRTSGLPRATIDGLSEETA</sequence>
<dbReference type="Pfam" id="PF09937">
    <property type="entry name" value="DUF2169"/>
    <property type="match status" value="1"/>
</dbReference>
<evidence type="ECO:0000256" key="1">
    <source>
        <dbReference type="SAM" id="MobiDB-lite"/>
    </source>
</evidence>